<name>A0A8H3MBT4_9GLOM</name>
<dbReference type="AlphaFoldDB" id="A0A8H3MBT4"/>
<organism evidence="2 3">
    <name type="scientific">Rhizophagus clarus</name>
    <dbReference type="NCBI Taxonomy" id="94130"/>
    <lineage>
        <taxon>Eukaryota</taxon>
        <taxon>Fungi</taxon>
        <taxon>Fungi incertae sedis</taxon>
        <taxon>Mucoromycota</taxon>
        <taxon>Glomeromycotina</taxon>
        <taxon>Glomeromycetes</taxon>
        <taxon>Glomerales</taxon>
        <taxon>Glomeraceae</taxon>
        <taxon>Rhizophagus</taxon>
    </lineage>
</organism>
<reference evidence="2" key="1">
    <citation type="submission" date="2019-10" db="EMBL/GenBank/DDBJ databases">
        <title>Conservation and host-specific expression of non-tandemly repeated heterogenous ribosome RNA gene in arbuscular mycorrhizal fungi.</title>
        <authorList>
            <person name="Maeda T."/>
            <person name="Kobayashi Y."/>
            <person name="Nakagawa T."/>
            <person name="Ezawa T."/>
            <person name="Yamaguchi K."/>
            <person name="Bino T."/>
            <person name="Nishimoto Y."/>
            <person name="Shigenobu S."/>
            <person name="Kawaguchi M."/>
        </authorList>
    </citation>
    <scope>NUCLEOTIDE SEQUENCE</scope>
    <source>
        <strain evidence="2">HR1</strain>
    </source>
</reference>
<dbReference type="Proteomes" id="UP000615446">
    <property type="component" value="Unassembled WGS sequence"/>
</dbReference>
<evidence type="ECO:0000313" key="2">
    <source>
        <dbReference type="EMBL" id="GET00049.1"/>
    </source>
</evidence>
<evidence type="ECO:0000313" key="3">
    <source>
        <dbReference type="Proteomes" id="UP000615446"/>
    </source>
</evidence>
<proteinExistence type="predicted"/>
<protein>
    <submittedName>
        <fullName evidence="2">Uncharacterized protein</fullName>
    </submittedName>
</protein>
<sequence length="142" mass="16315">MASGMKSFKIIKEASEARKLIGYFATWNQVSKCINSQQLWNDVSLSWCRYFTPRFGLQKRCSTRFGNAENSNILPNTSPQKNINSTKISGNHKFHNQNKKDNNFTNSDLSNKKNSRFKMNQSNRSDVNELIAGLKVILEQFT</sequence>
<comment type="caution">
    <text evidence="2">The sequence shown here is derived from an EMBL/GenBank/DDBJ whole genome shotgun (WGS) entry which is preliminary data.</text>
</comment>
<feature type="compositionally biased region" description="Polar residues" evidence="1">
    <location>
        <begin position="74"/>
        <end position="89"/>
    </location>
</feature>
<feature type="region of interest" description="Disordered" evidence="1">
    <location>
        <begin position="74"/>
        <end position="114"/>
    </location>
</feature>
<evidence type="ECO:0000256" key="1">
    <source>
        <dbReference type="SAM" id="MobiDB-lite"/>
    </source>
</evidence>
<gene>
    <name evidence="2" type="ORF">RCL2_002652100</name>
</gene>
<accession>A0A8H3MBT4</accession>
<dbReference type="EMBL" id="BLAL01000285">
    <property type="protein sequence ID" value="GET00049.1"/>
    <property type="molecule type" value="Genomic_DNA"/>
</dbReference>